<keyword evidence="4" id="KW-0132">Cell division</keyword>
<dbReference type="GO" id="GO:0051301">
    <property type="term" value="P:cell division"/>
    <property type="evidence" value="ECO:0007669"/>
    <property type="project" value="UniProtKB-KW"/>
</dbReference>
<comment type="subcellular location">
    <subcellularLocation>
        <location evidence="1">Chromosome</location>
        <location evidence="1">Centromere</location>
    </subcellularLocation>
</comment>
<dbReference type="InterPro" id="IPR038275">
    <property type="entry name" value="Nuf2_N_sf"/>
</dbReference>
<keyword evidence="8" id="KW-0137">Centromere</keyword>
<evidence type="ECO:0000256" key="2">
    <source>
        <dbReference type="ARBA" id="ARBA00005498"/>
    </source>
</evidence>
<evidence type="ECO:0000256" key="5">
    <source>
        <dbReference type="ARBA" id="ARBA00022776"/>
    </source>
</evidence>
<dbReference type="PANTHER" id="PTHR48441">
    <property type="match status" value="1"/>
</dbReference>
<evidence type="ECO:0000313" key="11">
    <source>
        <dbReference type="EMBL" id="KAL3638166.1"/>
    </source>
</evidence>
<dbReference type="Pfam" id="PF03800">
    <property type="entry name" value="Nuf2"/>
    <property type="match status" value="1"/>
</dbReference>
<evidence type="ECO:0000256" key="1">
    <source>
        <dbReference type="ARBA" id="ARBA00004584"/>
    </source>
</evidence>
<evidence type="ECO:0000256" key="9">
    <source>
        <dbReference type="SAM" id="Coils"/>
    </source>
</evidence>
<reference evidence="12" key="1">
    <citation type="journal article" date="2024" name="IScience">
        <title>Strigolactones Initiate the Formation of Haustorium-like Structures in Castilleja.</title>
        <authorList>
            <person name="Buerger M."/>
            <person name="Peterson D."/>
            <person name="Chory J."/>
        </authorList>
    </citation>
    <scope>NUCLEOTIDE SEQUENCE [LARGE SCALE GENOMIC DNA]</scope>
</reference>
<name>A0ABD3D782_9LAMI</name>
<comment type="caution">
    <text evidence="11">The sequence shown here is derived from an EMBL/GenBank/DDBJ whole genome shotgun (WGS) entry which is preliminary data.</text>
</comment>
<evidence type="ECO:0000256" key="7">
    <source>
        <dbReference type="ARBA" id="ARBA00023306"/>
    </source>
</evidence>
<dbReference type="InterPro" id="IPR005549">
    <property type="entry name" value="Kinetochore_Nuf2_N"/>
</dbReference>
<gene>
    <name evidence="11" type="ORF">CASFOL_018036</name>
</gene>
<keyword evidence="3" id="KW-0158">Chromosome</keyword>
<evidence type="ECO:0000256" key="8">
    <source>
        <dbReference type="ARBA" id="ARBA00023328"/>
    </source>
</evidence>
<dbReference type="AlphaFoldDB" id="A0ABD3D782"/>
<evidence type="ECO:0000313" key="12">
    <source>
        <dbReference type="Proteomes" id="UP001632038"/>
    </source>
</evidence>
<feature type="coiled-coil region" evidence="9">
    <location>
        <begin position="326"/>
        <end position="424"/>
    </location>
</feature>
<organism evidence="11 12">
    <name type="scientific">Castilleja foliolosa</name>
    <dbReference type="NCBI Taxonomy" id="1961234"/>
    <lineage>
        <taxon>Eukaryota</taxon>
        <taxon>Viridiplantae</taxon>
        <taxon>Streptophyta</taxon>
        <taxon>Embryophyta</taxon>
        <taxon>Tracheophyta</taxon>
        <taxon>Spermatophyta</taxon>
        <taxon>Magnoliopsida</taxon>
        <taxon>eudicotyledons</taxon>
        <taxon>Gunneridae</taxon>
        <taxon>Pentapetalae</taxon>
        <taxon>asterids</taxon>
        <taxon>lamiids</taxon>
        <taxon>Lamiales</taxon>
        <taxon>Orobanchaceae</taxon>
        <taxon>Pedicularideae</taxon>
        <taxon>Castillejinae</taxon>
        <taxon>Castilleja</taxon>
    </lineage>
</organism>
<keyword evidence="6 9" id="KW-0175">Coiled coil</keyword>
<dbReference type="Proteomes" id="UP001632038">
    <property type="component" value="Unassembled WGS sequence"/>
</dbReference>
<evidence type="ECO:0000256" key="3">
    <source>
        <dbReference type="ARBA" id="ARBA00022454"/>
    </source>
</evidence>
<evidence type="ECO:0000256" key="6">
    <source>
        <dbReference type="ARBA" id="ARBA00023054"/>
    </source>
</evidence>
<evidence type="ECO:0000256" key="4">
    <source>
        <dbReference type="ARBA" id="ARBA00022618"/>
    </source>
</evidence>
<proteinExistence type="inferred from homology"/>
<dbReference type="GO" id="GO:0000775">
    <property type="term" value="C:chromosome, centromeric region"/>
    <property type="evidence" value="ECO:0007669"/>
    <property type="project" value="UniProtKB-SubCell"/>
</dbReference>
<keyword evidence="5" id="KW-0498">Mitosis</keyword>
<protein>
    <recommendedName>
        <fullName evidence="10">Kinetochore protein Nuf2 N-terminal domain-containing protein</fullName>
    </recommendedName>
</protein>
<keyword evidence="7" id="KW-0131">Cell cycle</keyword>
<dbReference type="EMBL" id="JAVIJP010000020">
    <property type="protein sequence ID" value="KAL3638166.1"/>
    <property type="molecule type" value="Genomic_DNA"/>
</dbReference>
<feature type="coiled-coil region" evidence="9">
    <location>
        <begin position="141"/>
        <end position="210"/>
    </location>
</feature>
<feature type="domain" description="Kinetochore protein Nuf2 N-terminal" evidence="10">
    <location>
        <begin position="4"/>
        <end position="133"/>
    </location>
</feature>
<dbReference type="Gene3D" id="1.10.418.60">
    <property type="entry name" value="Ncd80 complex, Nuf2 subunit"/>
    <property type="match status" value="1"/>
</dbReference>
<accession>A0ABD3D782</accession>
<keyword evidence="12" id="KW-1185">Reference proteome</keyword>
<dbReference type="PANTHER" id="PTHR48441:SF1">
    <property type="entry name" value="NT-3"/>
    <property type="match status" value="1"/>
</dbReference>
<comment type="similarity">
    <text evidence="2">Belongs to the NUF2 family.</text>
</comment>
<evidence type="ECO:0000259" key="10">
    <source>
        <dbReference type="Pfam" id="PF03800"/>
    </source>
</evidence>
<sequence length="442" mass="50942">MSKFEYPRLPRHEIIAVLTESRIATLSEADLLHPDPDLICNLYTHIISHIETFQDDQWQIEFGALEQLENPDYHTHSVRVMNLYNKIRQLIAAVDCPRAFTPKDLIKPETERTELFLSALLNFHLHRDTKLRLLKLYGDDLDLFEGRKEAAQKRIEELNAEIAEFEESREKELPLVQDVNSKVKELHQTVSELNKHQMKLKTEIKHVKEKTKEMDDKISDAEFALVQSVQENASLRSKIVQSPDKLQRALEEKKLVQAETKNAERAAVQSFQDKNATLEAYAKASKKMSKRFAQMQALQEQVNSAKTVDKDVKILKSKFSDDGVLIKSLEAKLMELQSKADQLKEFKKQLEKERALSHEEVEKELKNVKLEVNSKRNALESRQRQVELMVAEGDSIILNRKTVKEEAEAKMQELNVKSEEIVAEFENYSKLISNSLAVAGVK</sequence>